<keyword evidence="5 7" id="KW-0694">RNA-binding</keyword>
<sequence length="132" mass="15314">MNQSVSGGELTHKSDFFKNLTSFKDAKRDIETVIDLLVEGNIYDKLTVEEKVKHDLFVSYSLSSLFWMCLRTQGINPTSHVVKAEIERIQQYVKKYNRVKERKKAPQLQKAAANRFVKHGLWDPKEKPETSN</sequence>
<dbReference type="GO" id="GO:0003677">
    <property type="term" value="F:DNA binding"/>
    <property type="evidence" value="ECO:0007669"/>
    <property type="project" value="UniProtKB-KW"/>
</dbReference>
<keyword evidence="9" id="KW-1185">Reference proteome</keyword>
<keyword evidence="4 7" id="KW-0698">rRNA processing</keyword>
<evidence type="ECO:0000256" key="3">
    <source>
        <dbReference type="ARBA" id="ARBA00015212"/>
    </source>
</evidence>
<dbReference type="Pfam" id="PF04000">
    <property type="entry name" value="Sas10_Utp3"/>
    <property type="match status" value="1"/>
</dbReference>
<dbReference type="GO" id="GO:0005730">
    <property type="term" value="C:nucleolus"/>
    <property type="evidence" value="ECO:0007669"/>
    <property type="project" value="UniProtKB-SubCell"/>
</dbReference>
<dbReference type="STRING" id="13249.T1I8V0"/>
<dbReference type="InterPro" id="IPR011082">
    <property type="entry name" value="Exosome-assoc_fac/DNA_repair"/>
</dbReference>
<evidence type="ECO:0000256" key="5">
    <source>
        <dbReference type="ARBA" id="ARBA00022884"/>
    </source>
</evidence>
<accession>T1I8V0</accession>
<dbReference type="EnsemblMetazoa" id="RPRC012722-RA">
    <property type="protein sequence ID" value="RPRC012722-PA"/>
    <property type="gene ID" value="RPRC012722"/>
</dbReference>
<organism evidence="8 9">
    <name type="scientific">Rhodnius prolixus</name>
    <name type="common">Triatomid bug</name>
    <dbReference type="NCBI Taxonomy" id="13249"/>
    <lineage>
        <taxon>Eukaryota</taxon>
        <taxon>Metazoa</taxon>
        <taxon>Ecdysozoa</taxon>
        <taxon>Arthropoda</taxon>
        <taxon>Hexapoda</taxon>
        <taxon>Insecta</taxon>
        <taxon>Pterygota</taxon>
        <taxon>Neoptera</taxon>
        <taxon>Paraneoptera</taxon>
        <taxon>Hemiptera</taxon>
        <taxon>Heteroptera</taxon>
        <taxon>Panheteroptera</taxon>
        <taxon>Cimicomorpha</taxon>
        <taxon>Reduviidae</taxon>
        <taxon>Triatominae</taxon>
        <taxon>Rhodnius</taxon>
    </lineage>
</organism>
<evidence type="ECO:0000256" key="7">
    <source>
        <dbReference type="RuleBase" id="RU368003"/>
    </source>
</evidence>
<evidence type="ECO:0000256" key="1">
    <source>
        <dbReference type="ARBA" id="ARBA00004123"/>
    </source>
</evidence>
<keyword evidence="6 7" id="KW-0539">Nucleus</keyword>
<name>T1I8V0_RHOPR</name>
<evidence type="ECO:0000256" key="6">
    <source>
        <dbReference type="ARBA" id="ARBA00023242"/>
    </source>
</evidence>
<dbReference type="PANTHER" id="PTHR15341:SF3">
    <property type="entry name" value="NUCLEAR NUCLEIC ACID-BINDING PROTEIN C1D"/>
    <property type="match status" value="1"/>
</dbReference>
<keyword evidence="7" id="KW-0238">DNA-binding</keyword>
<dbReference type="InterPro" id="IPR007146">
    <property type="entry name" value="Sas10/Utp3/C1D"/>
</dbReference>
<comment type="subunit">
    <text evidence="7">Monomer and homodimer.</text>
</comment>
<evidence type="ECO:0000256" key="2">
    <source>
        <dbReference type="ARBA" id="ARBA00009154"/>
    </source>
</evidence>
<dbReference type="GO" id="GO:0003723">
    <property type="term" value="F:RNA binding"/>
    <property type="evidence" value="ECO:0007669"/>
    <property type="project" value="UniProtKB-UniRule"/>
</dbReference>
<dbReference type="OMA" id="KLMSMPR"/>
<proteinExistence type="inferred from homology"/>
<dbReference type="InParanoid" id="T1I8V0"/>
<comment type="subcellular location">
    <subcellularLocation>
        <location evidence="7">Cytoplasm</location>
    </subcellularLocation>
    <subcellularLocation>
        <location evidence="7">Nucleus</location>
        <location evidence="7">Nucleolus</location>
    </subcellularLocation>
    <subcellularLocation>
        <location evidence="1 7">Nucleus</location>
    </subcellularLocation>
</comment>
<dbReference type="HOGENOM" id="CLU_064339_4_1_1"/>
<protein>
    <recommendedName>
        <fullName evidence="3 7">Nuclear nucleic acid-binding protein C1D</fullName>
    </recommendedName>
</protein>
<reference evidence="8" key="1">
    <citation type="submission" date="2015-05" db="UniProtKB">
        <authorList>
            <consortium name="EnsemblMetazoa"/>
        </authorList>
    </citation>
    <scope>IDENTIFICATION</scope>
</reference>
<dbReference type="VEuPathDB" id="VectorBase:RPRC012722"/>
<dbReference type="GO" id="GO:0000460">
    <property type="term" value="P:maturation of 5.8S rRNA"/>
    <property type="evidence" value="ECO:0007669"/>
    <property type="project" value="TreeGrafter"/>
</dbReference>
<dbReference type="PANTHER" id="PTHR15341">
    <property type="entry name" value="SUN-COR STEROID HORMONE RECEPTOR CO-REPRESSOR"/>
    <property type="match status" value="1"/>
</dbReference>
<dbReference type="AlphaFoldDB" id="T1I8V0"/>
<dbReference type="EMBL" id="ACPB03000011">
    <property type="status" value="NOT_ANNOTATED_CDS"/>
    <property type="molecule type" value="Genomic_DNA"/>
</dbReference>
<evidence type="ECO:0000256" key="4">
    <source>
        <dbReference type="ARBA" id="ARBA00022552"/>
    </source>
</evidence>
<evidence type="ECO:0000313" key="9">
    <source>
        <dbReference type="Proteomes" id="UP000015103"/>
    </source>
</evidence>
<dbReference type="eggNOG" id="KOG4835">
    <property type="taxonomic scope" value="Eukaryota"/>
</dbReference>
<comment type="function">
    <text evidence="7">Plays a role in the recruitment of the exosome to pre-rRNA to mediate the 3'-5' end processing of the 5.8S rRNA.</text>
</comment>
<evidence type="ECO:0000313" key="8">
    <source>
        <dbReference type="EnsemblMetazoa" id="RPRC012722-PA"/>
    </source>
</evidence>
<dbReference type="Proteomes" id="UP000015103">
    <property type="component" value="Unassembled WGS sequence"/>
</dbReference>
<dbReference type="GO" id="GO:0010468">
    <property type="term" value="P:regulation of gene expression"/>
    <property type="evidence" value="ECO:0007669"/>
    <property type="project" value="TreeGrafter"/>
</dbReference>
<comment type="similarity">
    <text evidence="2 7">Belongs to the C1D family.</text>
</comment>
<dbReference type="GO" id="GO:0000178">
    <property type="term" value="C:exosome (RNase complex)"/>
    <property type="evidence" value="ECO:0007669"/>
    <property type="project" value="TreeGrafter"/>
</dbReference>
<keyword evidence="7" id="KW-0963">Cytoplasm</keyword>
<dbReference type="GO" id="GO:0005737">
    <property type="term" value="C:cytoplasm"/>
    <property type="evidence" value="ECO:0007669"/>
    <property type="project" value="UniProtKB-SubCell"/>
</dbReference>